<feature type="region of interest" description="Disordered" evidence="1">
    <location>
        <begin position="1"/>
        <end position="57"/>
    </location>
</feature>
<gene>
    <name evidence="2" type="ORF">GCM10007043_23290</name>
</gene>
<evidence type="ECO:0000313" key="3">
    <source>
        <dbReference type="Proteomes" id="UP000637720"/>
    </source>
</evidence>
<evidence type="ECO:0000256" key="1">
    <source>
        <dbReference type="SAM" id="MobiDB-lite"/>
    </source>
</evidence>
<keyword evidence="3" id="KW-1185">Reference proteome</keyword>
<evidence type="ECO:0000313" key="2">
    <source>
        <dbReference type="EMBL" id="GGK08570.1"/>
    </source>
</evidence>
<protein>
    <submittedName>
        <fullName evidence="2">Uncharacterized protein</fullName>
    </submittedName>
</protein>
<proteinExistence type="predicted"/>
<dbReference type="EMBL" id="BMOF01000087">
    <property type="protein sequence ID" value="GGK08570.1"/>
    <property type="molecule type" value="Genomic_DNA"/>
</dbReference>
<comment type="caution">
    <text evidence="2">The sequence shown here is derived from an EMBL/GenBank/DDBJ whole genome shotgun (WGS) entry which is preliminary data.</text>
</comment>
<dbReference type="Proteomes" id="UP000637720">
    <property type="component" value="Unassembled WGS sequence"/>
</dbReference>
<accession>A0A8J3FGB1</accession>
<reference evidence="2" key="2">
    <citation type="submission" date="2020-09" db="EMBL/GenBank/DDBJ databases">
        <authorList>
            <person name="Sun Q."/>
            <person name="Ohkuma M."/>
        </authorList>
    </citation>
    <scope>NUCLEOTIDE SEQUENCE</scope>
    <source>
        <strain evidence="2">JCM 14719</strain>
    </source>
</reference>
<sequence>MRAFYPLTWPNMGDPDKVPRGMARGAGRQQSGDAPMGLIHPAGGFGDGPTQARRGSW</sequence>
<organism evidence="2 3">
    <name type="scientific">Calditerricola satsumensis</name>
    <dbReference type="NCBI Taxonomy" id="373054"/>
    <lineage>
        <taxon>Bacteria</taxon>
        <taxon>Bacillati</taxon>
        <taxon>Bacillota</taxon>
        <taxon>Bacilli</taxon>
        <taxon>Bacillales</taxon>
        <taxon>Bacillaceae</taxon>
        <taxon>Calditerricola</taxon>
    </lineage>
</organism>
<reference evidence="2" key="1">
    <citation type="journal article" date="2014" name="Int. J. Syst. Evol. Microbiol.">
        <title>Complete genome sequence of Corynebacterium casei LMG S-19264T (=DSM 44701T), isolated from a smear-ripened cheese.</title>
        <authorList>
            <consortium name="US DOE Joint Genome Institute (JGI-PGF)"/>
            <person name="Walter F."/>
            <person name="Albersmeier A."/>
            <person name="Kalinowski J."/>
            <person name="Ruckert C."/>
        </authorList>
    </citation>
    <scope>NUCLEOTIDE SEQUENCE</scope>
    <source>
        <strain evidence="2">JCM 14719</strain>
    </source>
</reference>
<dbReference type="AlphaFoldDB" id="A0A8J3FGB1"/>
<name>A0A8J3FGB1_9BACI</name>